<protein>
    <submittedName>
        <fullName evidence="2">Uncharacterized protein</fullName>
    </submittedName>
</protein>
<comment type="caution">
    <text evidence="2">The sequence shown here is derived from an EMBL/GenBank/DDBJ whole genome shotgun (WGS) entry which is preliminary data.</text>
</comment>
<keyword evidence="1" id="KW-0472">Membrane</keyword>
<evidence type="ECO:0000313" key="2">
    <source>
        <dbReference type="EMBL" id="GGC58249.1"/>
    </source>
</evidence>
<dbReference type="EMBL" id="BMJH01000001">
    <property type="protein sequence ID" value="GGC58249.1"/>
    <property type="molecule type" value="Genomic_DNA"/>
</dbReference>
<evidence type="ECO:0000313" key="3">
    <source>
        <dbReference type="Proteomes" id="UP000641514"/>
    </source>
</evidence>
<feature type="transmembrane region" description="Helical" evidence="1">
    <location>
        <begin position="58"/>
        <end position="85"/>
    </location>
</feature>
<dbReference type="AlphaFoldDB" id="A0A916U2P9"/>
<evidence type="ECO:0000256" key="1">
    <source>
        <dbReference type="SAM" id="Phobius"/>
    </source>
</evidence>
<dbReference type="Proteomes" id="UP000641514">
    <property type="component" value="Unassembled WGS sequence"/>
</dbReference>
<sequence length="110" mass="12360">MTDPQFSSGAMGQPLMPDAMRKQYLSLAIANEVSRGGRVEWQSEFEAILVVGKPTNHVLHLLITVLGGVFTCGLLLLWVFVWLVIALSNKEKRVRVGIDEYGHTHRQWIS</sequence>
<reference evidence="2" key="1">
    <citation type="journal article" date="2014" name="Int. J. Syst. Evol. Microbiol.">
        <title>Complete genome sequence of Corynebacterium casei LMG S-19264T (=DSM 44701T), isolated from a smear-ripened cheese.</title>
        <authorList>
            <consortium name="US DOE Joint Genome Institute (JGI-PGF)"/>
            <person name="Walter F."/>
            <person name="Albersmeier A."/>
            <person name="Kalinowski J."/>
            <person name="Ruckert C."/>
        </authorList>
    </citation>
    <scope>NUCLEOTIDE SEQUENCE</scope>
    <source>
        <strain evidence="2">CGMCC 1.15478</strain>
    </source>
</reference>
<dbReference type="RefSeq" id="WP_188670948.1">
    <property type="nucleotide sequence ID" value="NZ_BMJH01000001.1"/>
</dbReference>
<organism evidence="2 3">
    <name type="scientific">Hoyosella rhizosphaerae</name>
    <dbReference type="NCBI Taxonomy" id="1755582"/>
    <lineage>
        <taxon>Bacteria</taxon>
        <taxon>Bacillati</taxon>
        <taxon>Actinomycetota</taxon>
        <taxon>Actinomycetes</taxon>
        <taxon>Mycobacteriales</taxon>
        <taxon>Hoyosellaceae</taxon>
        <taxon>Hoyosella</taxon>
    </lineage>
</organism>
<accession>A0A916U2P9</accession>
<keyword evidence="3" id="KW-1185">Reference proteome</keyword>
<reference evidence="2" key="2">
    <citation type="submission" date="2020-09" db="EMBL/GenBank/DDBJ databases">
        <authorList>
            <person name="Sun Q."/>
            <person name="Zhou Y."/>
        </authorList>
    </citation>
    <scope>NUCLEOTIDE SEQUENCE</scope>
    <source>
        <strain evidence="2">CGMCC 1.15478</strain>
    </source>
</reference>
<proteinExistence type="predicted"/>
<name>A0A916U2P9_9ACTN</name>
<keyword evidence="1" id="KW-0812">Transmembrane</keyword>
<keyword evidence="1" id="KW-1133">Transmembrane helix</keyword>
<gene>
    <name evidence="2" type="ORF">GCM10011410_08430</name>
</gene>